<keyword evidence="5 6" id="KW-0472">Membrane</keyword>
<dbReference type="InterPro" id="IPR011701">
    <property type="entry name" value="MFS"/>
</dbReference>
<feature type="transmembrane region" description="Helical" evidence="6">
    <location>
        <begin position="132"/>
        <end position="155"/>
    </location>
</feature>
<evidence type="ECO:0000256" key="6">
    <source>
        <dbReference type="SAM" id="Phobius"/>
    </source>
</evidence>
<feature type="transmembrane region" description="Helical" evidence="6">
    <location>
        <begin position="420"/>
        <end position="445"/>
    </location>
</feature>
<dbReference type="STRING" id="765257.A0A0C9ZJ75"/>
<feature type="transmembrane region" description="Helical" evidence="6">
    <location>
        <begin position="302"/>
        <end position="322"/>
    </location>
</feature>
<keyword evidence="2" id="KW-0813">Transport</keyword>
<evidence type="ECO:0000256" key="5">
    <source>
        <dbReference type="ARBA" id="ARBA00023136"/>
    </source>
</evidence>
<gene>
    <name evidence="8" type="ORF">PISMIDRAFT_680085</name>
</gene>
<feature type="transmembrane region" description="Helical" evidence="6">
    <location>
        <begin position="360"/>
        <end position="380"/>
    </location>
</feature>
<feature type="transmembrane region" description="Helical" evidence="6">
    <location>
        <begin position="37"/>
        <end position="54"/>
    </location>
</feature>
<evidence type="ECO:0000256" key="1">
    <source>
        <dbReference type="ARBA" id="ARBA00004141"/>
    </source>
</evidence>
<feature type="transmembrane region" description="Helical" evidence="6">
    <location>
        <begin position="78"/>
        <end position="96"/>
    </location>
</feature>
<keyword evidence="9" id="KW-1185">Reference proteome</keyword>
<dbReference type="Proteomes" id="UP000054018">
    <property type="component" value="Unassembled WGS sequence"/>
</dbReference>
<dbReference type="FunFam" id="1.20.1250.20:FF:000034">
    <property type="entry name" value="MFS general substrate transporter"/>
    <property type="match status" value="1"/>
</dbReference>
<evidence type="ECO:0000313" key="8">
    <source>
        <dbReference type="EMBL" id="KIK22517.1"/>
    </source>
</evidence>
<organism evidence="8 9">
    <name type="scientific">Pisolithus microcarpus 441</name>
    <dbReference type="NCBI Taxonomy" id="765257"/>
    <lineage>
        <taxon>Eukaryota</taxon>
        <taxon>Fungi</taxon>
        <taxon>Dikarya</taxon>
        <taxon>Basidiomycota</taxon>
        <taxon>Agaricomycotina</taxon>
        <taxon>Agaricomycetes</taxon>
        <taxon>Agaricomycetidae</taxon>
        <taxon>Boletales</taxon>
        <taxon>Sclerodermatineae</taxon>
        <taxon>Pisolithaceae</taxon>
        <taxon>Pisolithus</taxon>
    </lineage>
</organism>
<dbReference type="SUPFAM" id="SSF103473">
    <property type="entry name" value="MFS general substrate transporter"/>
    <property type="match status" value="1"/>
</dbReference>
<dbReference type="Gene3D" id="1.20.1250.20">
    <property type="entry name" value="MFS general substrate transporter like domains"/>
    <property type="match status" value="2"/>
</dbReference>
<feature type="transmembrane region" description="Helical" evidence="6">
    <location>
        <begin position="268"/>
        <end position="290"/>
    </location>
</feature>
<feature type="transmembrane region" description="Helical" evidence="6">
    <location>
        <begin position="200"/>
        <end position="222"/>
    </location>
</feature>
<reference evidence="8 9" key="1">
    <citation type="submission" date="2014-04" db="EMBL/GenBank/DDBJ databases">
        <authorList>
            <consortium name="DOE Joint Genome Institute"/>
            <person name="Kuo A."/>
            <person name="Kohler A."/>
            <person name="Costa M.D."/>
            <person name="Nagy L.G."/>
            <person name="Floudas D."/>
            <person name="Copeland A."/>
            <person name="Barry K.W."/>
            <person name="Cichocki N."/>
            <person name="Veneault-Fourrey C."/>
            <person name="LaButti K."/>
            <person name="Lindquist E.A."/>
            <person name="Lipzen A."/>
            <person name="Lundell T."/>
            <person name="Morin E."/>
            <person name="Murat C."/>
            <person name="Sun H."/>
            <person name="Tunlid A."/>
            <person name="Henrissat B."/>
            <person name="Grigoriev I.V."/>
            <person name="Hibbett D.S."/>
            <person name="Martin F."/>
            <person name="Nordberg H.P."/>
            <person name="Cantor M.N."/>
            <person name="Hua S.X."/>
        </authorList>
    </citation>
    <scope>NUCLEOTIDE SEQUENCE [LARGE SCALE GENOMIC DNA]</scope>
    <source>
        <strain evidence="8 9">441</strain>
    </source>
</reference>
<dbReference type="InterPro" id="IPR036259">
    <property type="entry name" value="MFS_trans_sf"/>
</dbReference>
<protein>
    <recommendedName>
        <fullName evidence="7">Major facilitator superfamily (MFS) profile domain-containing protein</fullName>
    </recommendedName>
</protein>
<sequence length="473" mass="52491">MPEKNDALIDPYSSLNARERAQVGLDPVQERKLWRKIDLHLLPIITLMYLFSFMDRENIGNAKLEGLMTQLQLTGSRYNVALSVFFISYGLFEFPANIAMQFFRPSRWLSGIMFTWGILMLSMGFAKSFAQLVAIRFLLGVAEAGFFPGVVFLLTMWYPRYKLMYRIALFTGAAGAAGAFSGLFAYGISFINTGHLEGWSWIFIIEGLVTITISLIGFFVLVDYPDTAKFLSAEEIQFVEKQRSLDTGDDEEGTVSQRVLSAFLDWQIWVTGLTLMSFMAPAYGITFFLPTILNDFGYSVPISQLLTVPIFVIATIIMIVVAHFSDTMKIRSSFIIAMECVGLVGYIIQITNASAGTKYFGTYLAVIGLYAGVPCVVGWLANNLHGKYKRAVGMAIQVGMGNLGGIIASYIFRVQDEPRFILGFAVAIGFMCIGLLATAALTYSYHSANVSRIARAKREGINEAAYAIDLYVI</sequence>
<dbReference type="HOGENOM" id="CLU_001265_0_1_1"/>
<dbReference type="GO" id="GO:0016020">
    <property type="term" value="C:membrane"/>
    <property type="evidence" value="ECO:0007669"/>
    <property type="project" value="UniProtKB-SubCell"/>
</dbReference>
<accession>A0A0C9ZJ75</accession>
<dbReference type="FunFam" id="1.20.1250.20:FF:000068">
    <property type="entry name" value="MFS general substrate transporter"/>
    <property type="match status" value="1"/>
</dbReference>
<evidence type="ECO:0000256" key="4">
    <source>
        <dbReference type="ARBA" id="ARBA00022989"/>
    </source>
</evidence>
<evidence type="ECO:0000256" key="3">
    <source>
        <dbReference type="ARBA" id="ARBA00022692"/>
    </source>
</evidence>
<feature type="transmembrane region" description="Helical" evidence="6">
    <location>
        <begin position="108"/>
        <end position="126"/>
    </location>
</feature>
<dbReference type="PANTHER" id="PTHR43791:SF18">
    <property type="entry name" value="NICOTINIC ACID TRANSPORTER TNA1, PUTATIVE (AFU_ORTHOLOGUE AFUA_3G03820)-RELATED"/>
    <property type="match status" value="1"/>
</dbReference>
<dbReference type="PANTHER" id="PTHR43791">
    <property type="entry name" value="PERMEASE-RELATED"/>
    <property type="match status" value="1"/>
</dbReference>
<keyword evidence="4 6" id="KW-1133">Transmembrane helix</keyword>
<dbReference type="InterPro" id="IPR020846">
    <property type="entry name" value="MFS_dom"/>
</dbReference>
<evidence type="ECO:0000313" key="9">
    <source>
        <dbReference type="Proteomes" id="UP000054018"/>
    </source>
</evidence>
<proteinExistence type="predicted"/>
<name>A0A0C9ZJ75_9AGAM</name>
<keyword evidence="3 6" id="KW-0812">Transmembrane</keyword>
<evidence type="ECO:0000259" key="7">
    <source>
        <dbReference type="PROSITE" id="PS50850"/>
    </source>
</evidence>
<feature type="transmembrane region" description="Helical" evidence="6">
    <location>
        <begin position="167"/>
        <end position="188"/>
    </location>
</feature>
<feature type="transmembrane region" description="Helical" evidence="6">
    <location>
        <begin position="392"/>
        <end position="414"/>
    </location>
</feature>
<feature type="domain" description="Major facilitator superfamily (MFS) profile" evidence="7">
    <location>
        <begin position="41"/>
        <end position="452"/>
    </location>
</feature>
<dbReference type="EMBL" id="KN833738">
    <property type="protein sequence ID" value="KIK22517.1"/>
    <property type="molecule type" value="Genomic_DNA"/>
</dbReference>
<dbReference type="OrthoDB" id="2985014at2759"/>
<reference evidence="9" key="2">
    <citation type="submission" date="2015-01" db="EMBL/GenBank/DDBJ databases">
        <title>Evolutionary Origins and Diversification of the Mycorrhizal Mutualists.</title>
        <authorList>
            <consortium name="DOE Joint Genome Institute"/>
            <consortium name="Mycorrhizal Genomics Consortium"/>
            <person name="Kohler A."/>
            <person name="Kuo A."/>
            <person name="Nagy L.G."/>
            <person name="Floudas D."/>
            <person name="Copeland A."/>
            <person name="Barry K.W."/>
            <person name="Cichocki N."/>
            <person name="Veneault-Fourrey C."/>
            <person name="LaButti K."/>
            <person name="Lindquist E.A."/>
            <person name="Lipzen A."/>
            <person name="Lundell T."/>
            <person name="Morin E."/>
            <person name="Murat C."/>
            <person name="Riley R."/>
            <person name="Ohm R."/>
            <person name="Sun H."/>
            <person name="Tunlid A."/>
            <person name="Henrissat B."/>
            <person name="Grigoriev I.V."/>
            <person name="Hibbett D.S."/>
            <person name="Martin F."/>
        </authorList>
    </citation>
    <scope>NUCLEOTIDE SEQUENCE [LARGE SCALE GENOMIC DNA]</scope>
    <source>
        <strain evidence="9">441</strain>
    </source>
</reference>
<dbReference type="GO" id="GO:0022857">
    <property type="term" value="F:transmembrane transporter activity"/>
    <property type="evidence" value="ECO:0007669"/>
    <property type="project" value="InterPro"/>
</dbReference>
<dbReference type="Pfam" id="PF07690">
    <property type="entry name" value="MFS_1"/>
    <property type="match status" value="1"/>
</dbReference>
<comment type="subcellular location">
    <subcellularLocation>
        <location evidence="1">Membrane</location>
        <topology evidence="1">Multi-pass membrane protein</topology>
    </subcellularLocation>
</comment>
<dbReference type="AlphaFoldDB" id="A0A0C9ZJ75"/>
<evidence type="ECO:0000256" key="2">
    <source>
        <dbReference type="ARBA" id="ARBA00022448"/>
    </source>
</evidence>
<dbReference type="PROSITE" id="PS50850">
    <property type="entry name" value="MFS"/>
    <property type="match status" value="1"/>
</dbReference>